<protein>
    <submittedName>
        <fullName evidence="1">Uncharacterized protein</fullName>
    </submittedName>
</protein>
<gene>
    <name evidence="1" type="ORF">S03H2_10509</name>
</gene>
<name>X1G2N9_9ZZZZ</name>
<reference evidence="1" key="1">
    <citation type="journal article" date="2014" name="Front. Microbiol.">
        <title>High frequency of phylogenetically diverse reductive dehalogenase-homologous genes in deep subseafloor sedimentary metagenomes.</title>
        <authorList>
            <person name="Kawai M."/>
            <person name="Futagami T."/>
            <person name="Toyoda A."/>
            <person name="Takaki Y."/>
            <person name="Nishi S."/>
            <person name="Hori S."/>
            <person name="Arai W."/>
            <person name="Tsubouchi T."/>
            <person name="Morono Y."/>
            <person name="Uchiyama I."/>
            <person name="Ito T."/>
            <person name="Fujiyama A."/>
            <person name="Inagaki F."/>
            <person name="Takami H."/>
        </authorList>
    </citation>
    <scope>NUCLEOTIDE SEQUENCE</scope>
    <source>
        <strain evidence="1">Expedition CK06-06</strain>
    </source>
</reference>
<accession>X1G2N9</accession>
<comment type="caution">
    <text evidence="1">The sequence shown here is derived from an EMBL/GenBank/DDBJ whole genome shotgun (WGS) entry which is preliminary data.</text>
</comment>
<sequence length="42" mass="5086">MLLSQHQMRDDPWRKGYCEMKGNPRPDRGEFRPKNSICLQYC</sequence>
<evidence type="ECO:0000313" key="1">
    <source>
        <dbReference type="EMBL" id="GAH35859.1"/>
    </source>
</evidence>
<proteinExistence type="predicted"/>
<organism evidence="1">
    <name type="scientific">marine sediment metagenome</name>
    <dbReference type="NCBI Taxonomy" id="412755"/>
    <lineage>
        <taxon>unclassified sequences</taxon>
        <taxon>metagenomes</taxon>
        <taxon>ecological metagenomes</taxon>
    </lineage>
</organism>
<dbReference type="EMBL" id="BARU01005404">
    <property type="protein sequence ID" value="GAH35859.1"/>
    <property type="molecule type" value="Genomic_DNA"/>
</dbReference>
<dbReference type="AlphaFoldDB" id="X1G2N9"/>